<dbReference type="NCBIfam" id="TIGR02069">
    <property type="entry name" value="cyanophycinase"/>
    <property type="match status" value="1"/>
</dbReference>
<dbReference type="InterPro" id="IPR029062">
    <property type="entry name" value="Class_I_gatase-like"/>
</dbReference>
<dbReference type="EC" id="3.4.15.6" evidence="4"/>
<gene>
    <name evidence="9" type="ORF">AWR36_001655</name>
</gene>
<evidence type="ECO:0000256" key="7">
    <source>
        <dbReference type="ARBA" id="ARBA00022801"/>
    </source>
</evidence>
<dbReference type="EMBL" id="LRFG02000001">
    <property type="protein sequence ID" value="PCO06519.1"/>
    <property type="molecule type" value="Genomic_DNA"/>
</dbReference>
<organism evidence="9 10">
    <name type="scientific">Microbulbifer flavimaris</name>
    <dbReference type="NCBI Taxonomy" id="1781068"/>
    <lineage>
        <taxon>Bacteria</taxon>
        <taxon>Pseudomonadati</taxon>
        <taxon>Pseudomonadota</taxon>
        <taxon>Gammaproteobacteria</taxon>
        <taxon>Cellvibrionales</taxon>
        <taxon>Microbulbiferaceae</taxon>
        <taxon>Microbulbifer</taxon>
    </lineage>
</organism>
<dbReference type="Proteomes" id="UP000218427">
    <property type="component" value="Unassembled WGS sequence"/>
</dbReference>
<dbReference type="CDD" id="cd03145">
    <property type="entry name" value="GAT1_cyanophycinase"/>
    <property type="match status" value="1"/>
</dbReference>
<dbReference type="PANTHER" id="PTHR36175:SF1">
    <property type="entry name" value="CYANOPHYCINASE"/>
    <property type="match status" value="1"/>
</dbReference>
<evidence type="ECO:0000256" key="6">
    <source>
        <dbReference type="ARBA" id="ARBA00022670"/>
    </source>
</evidence>
<evidence type="ECO:0000256" key="8">
    <source>
        <dbReference type="ARBA" id="ARBA00022825"/>
    </source>
</evidence>
<comment type="similarity">
    <text evidence="3">Belongs to the peptidase S51 family.</text>
</comment>
<evidence type="ECO:0000256" key="2">
    <source>
        <dbReference type="ARBA" id="ARBA00002039"/>
    </source>
</evidence>
<reference evidence="9" key="1">
    <citation type="submission" date="2017-08" db="EMBL/GenBank/DDBJ databases">
        <title>Microbulbifer marisrubri sp. nov., a halophilic alphaproteobacterium isolated from marine sediment of the Yellow Sea, China.</title>
        <authorList>
            <person name="Zhang G."/>
            <person name="Xiong Q."/>
        </authorList>
    </citation>
    <scope>NUCLEOTIDE SEQUENCE [LARGE SCALE GENOMIC DNA]</scope>
    <source>
        <strain evidence="9">WRN-8</strain>
    </source>
</reference>
<dbReference type="Pfam" id="PF03575">
    <property type="entry name" value="Peptidase_S51"/>
    <property type="match status" value="1"/>
</dbReference>
<protein>
    <recommendedName>
        <fullName evidence="5">Cyanophycinase</fullName>
        <ecNumber evidence="4">3.4.15.6</ecNumber>
    </recommendedName>
</protein>
<dbReference type="SUPFAM" id="SSF52317">
    <property type="entry name" value="Class I glutamine amidotransferase-like"/>
    <property type="match status" value="1"/>
</dbReference>
<name>A0ABX4I259_9GAMM</name>
<evidence type="ECO:0000313" key="9">
    <source>
        <dbReference type="EMBL" id="PCO06519.1"/>
    </source>
</evidence>
<keyword evidence="7" id="KW-0378">Hydrolase</keyword>
<accession>A0ABX4I259</accession>
<evidence type="ECO:0000256" key="4">
    <source>
        <dbReference type="ARBA" id="ARBA00013115"/>
    </source>
</evidence>
<comment type="catalytic activity">
    <reaction evidence="1">
        <text>[L-4-(L-arginin-2-N-yl)aspartate](n) + H2O = [L-4-(L-arginin-2-N-yl)aspartate](n-1) + L-4-(L-arginin-2-N-yl)aspartate</text>
        <dbReference type="Rhea" id="RHEA:12845"/>
        <dbReference type="Rhea" id="RHEA-COMP:13728"/>
        <dbReference type="Rhea" id="RHEA-COMP:13734"/>
        <dbReference type="ChEBI" id="CHEBI:15377"/>
        <dbReference type="ChEBI" id="CHEBI:137986"/>
        <dbReference type="ChEBI" id="CHEBI:137991"/>
        <dbReference type="EC" id="3.4.15.6"/>
    </reaction>
</comment>
<proteinExistence type="inferred from homology"/>
<dbReference type="InterPro" id="IPR005320">
    <property type="entry name" value="Peptidase_S51"/>
</dbReference>
<keyword evidence="10" id="KW-1185">Reference proteome</keyword>
<dbReference type="PANTHER" id="PTHR36175">
    <property type="entry name" value="CYANOPHYCINASE"/>
    <property type="match status" value="1"/>
</dbReference>
<evidence type="ECO:0000256" key="3">
    <source>
        <dbReference type="ARBA" id="ARBA00006534"/>
    </source>
</evidence>
<dbReference type="InterPro" id="IPR011811">
    <property type="entry name" value="Peptidase_S51_cyanophycinase"/>
</dbReference>
<dbReference type="PROSITE" id="PS51257">
    <property type="entry name" value="PROKAR_LIPOPROTEIN"/>
    <property type="match status" value="1"/>
</dbReference>
<keyword evidence="8" id="KW-0720">Serine protease</keyword>
<evidence type="ECO:0000256" key="5">
    <source>
        <dbReference type="ARBA" id="ARBA00015719"/>
    </source>
</evidence>
<comment type="caution">
    <text evidence="9">The sequence shown here is derived from an EMBL/GenBank/DDBJ whole genome shotgun (WGS) entry which is preliminary data.</text>
</comment>
<keyword evidence="6" id="KW-0645">Protease</keyword>
<evidence type="ECO:0000313" key="10">
    <source>
        <dbReference type="Proteomes" id="UP000218427"/>
    </source>
</evidence>
<sequence length="425" mass="45930">MYRRLRIATMKLLLSKLVVFVSLALVACQGHSAGKLMIVGGALRSDNEAIYREYIDAIPSRYPDVAIVPAASGRPAHYAQQFERDLRAFGFEGQVHILPVAVKDDSSTDKVDESTWVKGAYDPKVAEKLATVGGVWFVGGDQTRITETLVQDDGSDTPLLSAIRRQLSKGGIVGGTSAGAAIMSGPMIAAGDSLSALTEARTEEYAGMQSQESGRLMVKKGLAFLDGGVVDQHFDRKSRLGRLIRALEPPLAPELRRGYGIDEDTAVLADLGSGEMRVLGAGTLVLVDARGADFAEDSPRFAVKNLSVSVLSEGDRYNWRTGKMTLEGAVTVGKEAFGYTAEQGAGLTLPNGRLDHLLGFSLLDNSETAELRRYAFAEQGPGVLFRFEQTDDSQGFWRYGSGTKDQYSIQNVRLSIEPVTVSIRQ</sequence>
<evidence type="ECO:0000256" key="1">
    <source>
        <dbReference type="ARBA" id="ARBA00001092"/>
    </source>
</evidence>
<comment type="function">
    <text evidence="2">Exopeptidase that catalyzes the hydrolytic cleavage of multi-L-arginyl-poly-L-aspartic acid (cyanophycin; a water-insoluble reserve polymer) into aspartate-arginine dipeptides.</text>
</comment>
<dbReference type="Gene3D" id="3.40.50.880">
    <property type="match status" value="1"/>
</dbReference>